<feature type="compositionally biased region" description="Basic and acidic residues" evidence="1">
    <location>
        <begin position="121"/>
        <end position="130"/>
    </location>
</feature>
<evidence type="ECO:0008006" key="4">
    <source>
        <dbReference type="Google" id="ProtNLM"/>
    </source>
</evidence>
<feature type="region of interest" description="Disordered" evidence="1">
    <location>
        <begin position="112"/>
        <end position="137"/>
    </location>
</feature>
<comment type="caution">
    <text evidence="2">The sequence shown here is derived from an EMBL/GenBank/DDBJ whole genome shotgun (WGS) entry which is preliminary data.</text>
</comment>
<organism evidence="2 3">
    <name type="scientific">Streptomyces shenzhenensis</name>
    <dbReference type="NCBI Taxonomy" id="943815"/>
    <lineage>
        <taxon>Bacteria</taxon>
        <taxon>Bacillati</taxon>
        <taxon>Actinomycetota</taxon>
        <taxon>Actinomycetes</taxon>
        <taxon>Kitasatosporales</taxon>
        <taxon>Streptomycetaceae</taxon>
        <taxon>Streptomyces</taxon>
    </lineage>
</organism>
<proteinExistence type="predicted"/>
<gene>
    <name evidence="2" type="ORF">CTZ28_11810</name>
</gene>
<dbReference type="EMBL" id="PENI01000006">
    <property type="protein sequence ID" value="RMB85481.1"/>
    <property type="molecule type" value="Genomic_DNA"/>
</dbReference>
<protein>
    <recommendedName>
        <fullName evidence="4">Lipoprotein</fullName>
    </recommendedName>
</protein>
<name>A0A3M0I7C0_9ACTN</name>
<evidence type="ECO:0000313" key="2">
    <source>
        <dbReference type="EMBL" id="RMB85481.1"/>
    </source>
</evidence>
<accession>A0A3M0I7C0</accession>
<keyword evidence="3" id="KW-1185">Reference proteome</keyword>
<feature type="region of interest" description="Disordered" evidence="1">
    <location>
        <begin position="213"/>
        <end position="233"/>
    </location>
</feature>
<dbReference type="AlphaFoldDB" id="A0A3M0I7C0"/>
<dbReference type="Proteomes" id="UP000270471">
    <property type="component" value="Unassembled WGS sequence"/>
</dbReference>
<evidence type="ECO:0000256" key="1">
    <source>
        <dbReference type="SAM" id="MobiDB-lite"/>
    </source>
</evidence>
<reference evidence="2 3" key="1">
    <citation type="submission" date="2017-11" db="EMBL/GenBank/DDBJ databases">
        <title>Draft genome of actinobacteria isolated from guarana (Paullinia cupana (Mart.) Ducke.</title>
        <authorList>
            <person name="Siqueira K.A."/>
            <person name="Liotti R.G."/>
            <person name="Mendes T.A.O."/>
            <person name="Soares M.A."/>
        </authorList>
    </citation>
    <scope>NUCLEOTIDE SEQUENCE [LARGE SCALE GENOMIC DNA]</scope>
    <source>
        <strain evidence="2 3">193</strain>
    </source>
</reference>
<dbReference type="Gene3D" id="2.50.20.20">
    <property type="match status" value="1"/>
</dbReference>
<dbReference type="OrthoDB" id="3745543at2"/>
<evidence type="ECO:0000313" key="3">
    <source>
        <dbReference type="Proteomes" id="UP000270471"/>
    </source>
</evidence>
<dbReference type="PROSITE" id="PS51257">
    <property type="entry name" value="PROKAR_LIPOPROTEIN"/>
    <property type="match status" value="1"/>
</dbReference>
<sequence>MGKISTVVTATVACLTLGATVTGCSGDAATDERSAQQLLDDAYKTMKSLTSVTINGETTVTDGEHSTTLLTTDLKTTCTFKSSWESGAALDQIRIGETDYIRPNRAYLDQWSGQKTPSAAEQDRWVKKSSSESVPGDGLSDCTWPFDAFGKAKKSEPTEVDGRPAIALVVTDVEDKGGTYTFHVATEGKPYLLKVDYKGTDFRTTTTFSAFEEPLKVDPPDDDELLDLSGIGG</sequence>